<feature type="compositionally biased region" description="Polar residues" evidence="2">
    <location>
        <begin position="620"/>
        <end position="634"/>
    </location>
</feature>
<feature type="compositionally biased region" description="Polar residues" evidence="2">
    <location>
        <begin position="521"/>
        <end position="541"/>
    </location>
</feature>
<feature type="compositionally biased region" description="Polar residues" evidence="2">
    <location>
        <begin position="107"/>
        <end position="122"/>
    </location>
</feature>
<dbReference type="AlphaFoldDB" id="U5EYQ4"/>
<feature type="compositionally biased region" description="Acidic residues" evidence="2">
    <location>
        <begin position="442"/>
        <end position="470"/>
    </location>
</feature>
<sequence length="1046" mass="115415">VHRKNSSESSDSTGIYTKNSAKNSNLQTHNAEISSSSISQHNNNNSSHHSHHHKRSLSSSNQLQQHQQQQQQQRQLQTHKSFDLGTSTTTTNNDNQFSKKSTHGDETTFSSIHDIQCSGSKRITTRRNAYKSAKKQRHSSSAASNNASKHSTHQNQNKLLQRQISLDSEKIGIGVVFAGDNSSQSQHQLQRHLSSDDHSHHHHHHHHHHPLNTHIHHHLLNQLQNIDPDLYLDHNYTKSALQLAALENLTGEDAEKFFATIQQSTPIRRDSNSTMSALQLPTQTIVNNSSSSVSATAVAAAASVSGILKNRRHSNTTNTVVTSSNSNIRPLPRSLTSVRRIKSAALETTGASSPQSILNLAPTHPNSVEVIGGQTLRNPQHTVIPPPSKCLSRNPPLNLFPNASNSIEISSVTNPELVYPIAEQSDENTPVRNVERSNEINSETDSDSDSESNDIEDDDDEEDEDEDDYDYDHGFEDKQQPVTTTQRTTTTTTTTSDTESDLEEKPKQQSLPPLPKSSSSHIHQSTTDSEPEHNNNGSQSPLLLGRSRHKVEIVSDNQQQSNCNNNNNNNNQKNISEEIEELENNVNNSSNNNNNINNNSRRCINKSISDNKIAVDSKSLVESPSNSHLENNGPSSSDWEQASASSKDLLISKDNSSSKDSKSQQEKWFDFIYDPAIDNDDLILEERICENTNSTINSCKNIDSLANMTMATATTSSSSTTTIMPSIKSSLSAGSTNNNSDSTSIQIVRNLGAIPKKSSSSRIQTRRLSAEENYPTSSKPYSRTLSQRYSTDRIPENSAAPLITFLNYRSEVPIPAIYLPGNSSLLEQHPSASSFTTASTVRPRFNAAFSQSEQNNQNYHQRQQQQLQSRLRSSRNKHLLISMDTNPGDASNCNYCPDGGGGSDHHPSSSSMILTGTGNSVNIKKLSLDSTTSSSYHRAIIAASTVTSSYQDVQSDLPINCFIDEHGNWMQYTTIENALKERRALSHHHHQSGAIGNGNGSSHHHHPHHGSNTIDKTITSNDYSLSPSPIDVMMVPRSMFGEPQIR</sequence>
<protein>
    <submittedName>
        <fullName evidence="3">Putative nuclear transcription factor y subunit gamma</fullName>
    </submittedName>
</protein>
<feature type="compositionally biased region" description="Basic residues" evidence="2">
    <location>
        <begin position="200"/>
        <end position="214"/>
    </location>
</feature>
<feature type="compositionally biased region" description="Polar residues" evidence="2">
    <location>
        <begin position="7"/>
        <end position="33"/>
    </location>
</feature>
<feature type="compositionally biased region" description="Low complexity" evidence="2">
    <location>
        <begin position="34"/>
        <end position="47"/>
    </location>
</feature>
<feature type="compositionally biased region" description="Low complexity" evidence="2">
    <location>
        <begin position="508"/>
        <end position="520"/>
    </location>
</feature>
<organism evidence="3">
    <name type="scientific">Corethrella appendiculata</name>
    <dbReference type="NCBI Taxonomy" id="1370023"/>
    <lineage>
        <taxon>Eukaryota</taxon>
        <taxon>Metazoa</taxon>
        <taxon>Ecdysozoa</taxon>
        <taxon>Arthropoda</taxon>
        <taxon>Hexapoda</taxon>
        <taxon>Insecta</taxon>
        <taxon>Pterygota</taxon>
        <taxon>Neoptera</taxon>
        <taxon>Endopterygota</taxon>
        <taxon>Diptera</taxon>
        <taxon>Nematocera</taxon>
        <taxon>Culicoidea</taxon>
        <taxon>Chaoboridae</taxon>
        <taxon>Corethrella</taxon>
    </lineage>
</organism>
<feature type="compositionally biased region" description="Polar residues" evidence="2">
    <location>
        <begin position="84"/>
        <end position="99"/>
    </location>
</feature>
<evidence type="ECO:0000256" key="2">
    <source>
        <dbReference type="SAM" id="MobiDB-lite"/>
    </source>
</evidence>
<feature type="compositionally biased region" description="Basic residues" evidence="2">
    <location>
        <begin position="123"/>
        <end position="138"/>
    </location>
</feature>
<feature type="non-terminal residue" evidence="3">
    <location>
        <position position="1"/>
    </location>
</feature>
<feature type="non-terminal residue" evidence="3">
    <location>
        <position position="1046"/>
    </location>
</feature>
<feature type="region of interest" description="Disordered" evidence="2">
    <location>
        <begin position="1"/>
        <end position="156"/>
    </location>
</feature>
<feature type="region of interest" description="Disordered" evidence="2">
    <location>
        <begin position="983"/>
        <end position="1021"/>
    </location>
</feature>
<evidence type="ECO:0000313" key="3">
    <source>
        <dbReference type="EMBL" id="JAB59674.1"/>
    </source>
</evidence>
<dbReference type="EMBL" id="GANO01000197">
    <property type="protein sequence ID" value="JAB59674.1"/>
    <property type="molecule type" value="mRNA"/>
</dbReference>
<proteinExistence type="evidence at transcript level"/>
<feature type="compositionally biased region" description="Low complexity" evidence="2">
    <location>
        <begin position="57"/>
        <end position="76"/>
    </location>
</feature>
<feature type="region of interest" description="Disordered" evidence="2">
    <location>
        <begin position="756"/>
        <end position="788"/>
    </location>
</feature>
<feature type="compositionally biased region" description="Low complexity" evidence="2">
    <location>
        <begin position="635"/>
        <end position="646"/>
    </location>
</feature>
<accession>U5EYQ4</accession>
<feature type="region of interest" description="Disordered" evidence="2">
    <location>
        <begin position="181"/>
        <end position="214"/>
    </location>
</feature>
<keyword evidence="1" id="KW-0175">Coiled coil</keyword>
<feature type="compositionally biased region" description="Polar residues" evidence="2">
    <location>
        <begin position="757"/>
        <end position="767"/>
    </location>
</feature>
<feature type="region of interest" description="Disordered" evidence="2">
    <location>
        <begin position="421"/>
        <end position="542"/>
    </location>
</feature>
<feature type="compositionally biased region" description="Polar residues" evidence="2">
    <location>
        <begin position="774"/>
        <end position="788"/>
    </location>
</feature>
<feature type="coiled-coil region" evidence="1">
    <location>
        <begin position="565"/>
        <end position="599"/>
    </location>
</feature>
<reference evidence="3" key="1">
    <citation type="journal article" date="2014" name="Insect Biochem. Mol. Biol.">
        <title>An insight into the sialome of the frog biting fly, Corethrella appendiculata.</title>
        <authorList>
            <person name="Ribeiro J.M.C."/>
            <person name="Chagas A.C."/>
            <person name="Pham V.M."/>
            <person name="Lounibos L.P."/>
            <person name="Calvo E."/>
        </authorList>
    </citation>
    <scope>NUCLEOTIDE SEQUENCE</scope>
    <source>
        <tissue evidence="3">Salivary glands</tissue>
    </source>
</reference>
<feature type="compositionally biased region" description="Low complexity" evidence="2">
    <location>
        <begin position="139"/>
        <end position="148"/>
    </location>
</feature>
<feature type="compositionally biased region" description="Low complexity" evidence="2">
    <location>
        <begin position="483"/>
        <end position="497"/>
    </location>
</feature>
<name>U5EYQ4_9DIPT</name>
<feature type="region of interest" description="Disordered" evidence="2">
    <location>
        <begin position="375"/>
        <end position="396"/>
    </location>
</feature>
<feature type="region of interest" description="Disordered" evidence="2">
    <location>
        <begin position="618"/>
        <end position="646"/>
    </location>
</feature>
<feature type="compositionally biased region" description="Low complexity" evidence="2">
    <location>
        <begin position="182"/>
        <end position="192"/>
    </location>
</feature>
<evidence type="ECO:0000256" key="1">
    <source>
        <dbReference type="SAM" id="Coils"/>
    </source>
</evidence>